<sequence length="77" mass="8407">MRHLGFGHNVAAIRDIGYVYADDGQKIIRLSEAMVDRLASGRPAEELGGLVGRYPGLFTYFDTADEARGSLHAALTR</sequence>
<dbReference type="EMBL" id="QKYN01000137">
    <property type="protein sequence ID" value="RAG81808.1"/>
    <property type="molecule type" value="Genomic_DNA"/>
</dbReference>
<proteinExistence type="predicted"/>
<evidence type="ECO:0000313" key="2">
    <source>
        <dbReference type="Proteomes" id="UP000248889"/>
    </source>
</evidence>
<dbReference type="RefSeq" id="WP_111506541.1">
    <property type="nucleotide sequence ID" value="NZ_QKYN01000137.1"/>
</dbReference>
<protein>
    <submittedName>
        <fullName evidence="1">Uncharacterized protein</fullName>
    </submittedName>
</protein>
<comment type="caution">
    <text evidence="1">The sequence shown here is derived from an EMBL/GenBank/DDBJ whole genome shotgun (WGS) entry which is preliminary data.</text>
</comment>
<dbReference type="AlphaFoldDB" id="A0A2X0J345"/>
<accession>A0A2X0J345</accession>
<keyword evidence="2" id="KW-1185">Reference proteome</keyword>
<reference evidence="1 2" key="1">
    <citation type="submission" date="2018-06" db="EMBL/GenBank/DDBJ databases">
        <title>Streptacidiphilus pinicola sp. nov., isolated from pine grove soil.</title>
        <authorList>
            <person name="Roh S.G."/>
            <person name="Park S."/>
            <person name="Kim M.-K."/>
            <person name="Yun B.-R."/>
            <person name="Park J."/>
            <person name="Kim M.J."/>
            <person name="Kim Y.S."/>
            <person name="Kim S.B."/>
        </authorList>
    </citation>
    <scope>NUCLEOTIDE SEQUENCE [LARGE SCALE GENOMIC DNA]</scope>
    <source>
        <strain evidence="1 2">MMS16-CNU450</strain>
    </source>
</reference>
<organism evidence="1 2">
    <name type="scientific">Streptacidiphilus pinicola</name>
    <dbReference type="NCBI Taxonomy" id="2219663"/>
    <lineage>
        <taxon>Bacteria</taxon>
        <taxon>Bacillati</taxon>
        <taxon>Actinomycetota</taxon>
        <taxon>Actinomycetes</taxon>
        <taxon>Kitasatosporales</taxon>
        <taxon>Streptomycetaceae</taxon>
        <taxon>Streptacidiphilus</taxon>
    </lineage>
</organism>
<evidence type="ECO:0000313" key="1">
    <source>
        <dbReference type="EMBL" id="RAG81808.1"/>
    </source>
</evidence>
<gene>
    <name evidence="1" type="ORF">DN069_30895</name>
</gene>
<name>A0A2X0J345_9ACTN</name>
<dbReference type="Proteomes" id="UP000248889">
    <property type="component" value="Unassembled WGS sequence"/>
</dbReference>